<proteinExistence type="inferred from homology"/>
<evidence type="ECO:0000313" key="5">
    <source>
        <dbReference type="Proteomes" id="UP000501451"/>
    </source>
</evidence>
<dbReference type="PANTHER" id="PTHR43546:SF3">
    <property type="entry name" value="UPF0173 METAL-DEPENDENT HYDROLASE MJ1163"/>
    <property type="match status" value="1"/>
</dbReference>
<dbReference type="NCBIfam" id="NF001911">
    <property type="entry name" value="PRK00685.1"/>
    <property type="match status" value="1"/>
</dbReference>
<keyword evidence="5" id="KW-1185">Reference proteome</keyword>
<dbReference type="KEGG" id="jar:G7057_10125"/>
<comment type="similarity">
    <text evidence="2">Belongs to the UPF0173 family.</text>
</comment>
<dbReference type="HAMAP" id="MF_00457">
    <property type="entry name" value="UPF0173"/>
    <property type="match status" value="1"/>
</dbReference>
<dbReference type="Gene3D" id="3.60.15.10">
    <property type="entry name" value="Ribonuclease Z/Hydroxyacylglutathione hydrolase-like"/>
    <property type="match status" value="1"/>
</dbReference>
<gene>
    <name evidence="4" type="ORF">G7057_10125</name>
</gene>
<dbReference type="Pfam" id="PF12706">
    <property type="entry name" value="Lactamase_B_2"/>
    <property type="match status" value="1"/>
</dbReference>
<dbReference type="InterPro" id="IPR050114">
    <property type="entry name" value="UPF0173_UPF0282_UlaG_hydrolase"/>
</dbReference>
<accession>A0A6G7KBX3</accession>
<dbReference type="InterPro" id="IPR001279">
    <property type="entry name" value="Metallo-B-lactamas"/>
</dbReference>
<dbReference type="Proteomes" id="UP000501451">
    <property type="component" value="Chromosome"/>
</dbReference>
<dbReference type="EMBL" id="CP049740">
    <property type="protein sequence ID" value="QII82755.1"/>
    <property type="molecule type" value="Genomic_DNA"/>
</dbReference>
<protein>
    <recommendedName>
        <fullName evidence="2">UPF0173 metal-dependent hydrolase G7057_10125</fullName>
    </recommendedName>
</protein>
<dbReference type="SUPFAM" id="SSF56281">
    <property type="entry name" value="Metallo-hydrolase/oxidoreductase"/>
    <property type="match status" value="1"/>
</dbReference>
<dbReference type="InterPro" id="IPR022877">
    <property type="entry name" value="UPF0173"/>
</dbReference>
<reference evidence="4 5" key="1">
    <citation type="journal article" date="2017" name="Int. J. Syst. Evol. Microbiol.">
        <title>Jeotgalibaca porci sp. nov. and Jeotgalibaca arthritidis sp. nov., isolated from pigs, and emended description of the genus Jeotgalibaca.</title>
        <authorList>
            <person name="Zamora L."/>
            <person name="Perez-Sancho M."/>
            <person name="Dominguez L."/>
            <person name="Fernandez-Garayzabal J.F."/>
            <person name="Vela A.I."/>
        </authorList>
    </citation>
    <scope>NUCLEOTIDE SEQUENCE [LARGE SCALE GENOMIC DNA]</scope>
    <source>
        <strain evidence="4 5">CECT 9157</strain>
    </source>
</reference>
<sequence>MKLSWHGQSCVMIETANKKKILIDPFITGNPLSDLNANTVACDVIIITHGHNDHIGDTEAIAKRTNALIVSTVEIADYFSKKGLETHGMQPGGGHQFDFAYIKLTPAIHGSSYEEADGTVVPLGLAIGVLIQNQGKTIYHAGDTALFSDMTLIGESMAIDLALLPIGDNYTMGPVDAARAVQFLQAKRAVPIHYNTFPLIKQDPFAFTALLDEGVGLVLQVGEGLEI</sequence>
<evidence type="ECO:0000256" key="2">
    <source>
        <dbReference type="HAMAP-Rule" id="MF_00457"/>
    </source>
</evidence>
<dbReference type="InterPro" id="IPR036866">
    <property type="entry name" value="RibonucZ/Hydroxyglut_hydro"/>
</dbReference>
<dbReference type="SMART" id="SM00849">
    <property type="entry name" value="Lactamase_B"/>
    <property type="match status" value="1"/>
</dbReference>
<name>A0A6G7KBX3_9LACT</name>
<organism evidence="4 5">
    <name type="scientific">Jeotgalibaca arthritidis</name>
    <dbReference type="NCBI Taxonomy" id="1868794"/>
    <lineage>
        <taxon>Bacteria</taxon>
        <taxon>Bacillati</taxon>
        <taxon>Bacillota</taxon>
        <taxon>Bacilli</taxon>
        <taxon>Lactobacillales</taxon>
        <taxon>Carnobacteriaceae</taxon>
        <taxon>Jeotgalibaca</taxon>
    </lineage>
</organism>
<dbReference type="GO" id="GO:0016787">
    <property type="term" value="F:hydrolase activity"/>
    <property type="evidence" value="ECO:0007669"/>
    <property type="project" value="UniProtKB-UniRule"/>
</dbReference>
<dbReference type="RefSeq" id="WP_166163451.1">
    <property type="nucleotide sequence ID" value="NZ_CP049740.1"/>
</dbReference>
<evidence type="ECO:0000256" key="1">
    <source>
        <dbReference type="ARBA" id="ARBA00022801"/>
    </source>
</evidence>
<evidence type="ECO:0000259" key="3">
    <source>
        <dbReference type="SMART" id="SM00849"/>
    </source>
</evidence>
<feature type="domain" description="Metallo-beta-lactamase" evidence="3">
    <location>
        <begin position="7"/>
        <end position="193"/>
    </location>
</feature>
<evidence type="ECO:0000313" key="4">
    <source>
        <dbReference type="EMBL" id="QII82755.1"/>
    </source>
</evidence>
<dbReference type="PANTHER" id="PTHR43546">
    <property type="entry name" value="UPF0173 METAL-DEPENDENT HYDROLASE MJ1163-RELATED"/>
    <property type="match status" value="1"/>
</dbReference>
<dbReference type="AlphaFoldDB" id="A0A6G7KBX3"/>
<keyword evidence="1 2" id="KW-0378">Hydrolase</keyword>